<dbReference type="PANTHER" id="PTHR36689">
    <property type="entry name" value="COLORECTAL CANCER-ASSOCIATED PROTEIN 2"/>
    <property type="match status" value="1"/>
</dbReference>
<dbReference type="InterPro" id="IPR043265">
    <property type="entry name" value="OCAT2"/>
</dbReference>
<dbReference type="InterPro" id="IPR047571">
    <property type="entry name" value="OCA"/>
</dbReference>
<gene>
    <name evidence="5" type="ORF">PECUL_23A038632</name>
</gene>
<dbReference type="Proteomes" id="UP001295444">
    <property type="component" value="Chromosome 10"/>
</dbReference>
<keyword evidence="6" id="KW-1185">Reference proteome</keyword>
<keyword evidence="1" id="KW-0805">Transcription regulation</keyword>
<dbReference type="EMBL" id="OW240921">
    <property type="protein sequence ID" value="CAH2320267.1"/>
    <property type="molecule type" value="Genomic_DNA"/>
</dbReference>
<evidence type="ECO:0000256" key="1">
    <source>
        <dbReference type="ARBA" id="ARBA00023015"/>
    </source>
</evidence>
<dbReference type="PANTHER" id="PTHR36689:SF1">
    <property type="entry name" value="POU CLASS 2 HOMEOBOX ASSOCIATING FACTOR 3"/>
    <property type="match status" value="1"/>
</dbReference>
<feature type="domain" description="OCA" evidence="4">
    <location>
        <begin position="10"/>
        <end position="32"/>
    </location>
</feature>
<evidence type="ECO:0000256" key="3">
    <source>
        <dbReference type="ARBA" id="ARBA00023163"/>
    </source>
</evidence>
<dbReference type="GO" id="GO:0070974">
    <property type="term" value="F:POU domain binding"/>
    <property type="evidence" value="ECO:0007669"/>
    <property type="project" value="InterPro"/>
</dbReference>
<evidence type="ECO:0000313" key="5">
    <source>
        <dbReference type="EMBL" id="CAH2320267.1"/>
    </source>
</evidence>
<protein>
    <submittedName>
        <fullName evidence="5">Colorectal cancer-associated 2 isoform X1</fullName>
    </submittedName>
</protein>
<accession>A0AAD1WRP0</accession>
<dbReference type="PROSITE" id="PS52003">
    <property type="entry name" value="OCA"/>
    <property type="match status" value="1"/>
</dbReference>
<keyword evidence="2" id="KW-0010">Activator</keyword>
<dbReference type="AlphaFoldDB" id="A0AAD1WRP0"/>
<evidence type="ECO:0000313" key="6">
    <source>
        <dbReference type="Proteomes" id="UP001295444"/>
    </source>
</evidence>
<dbReference type="GO" id="GO:0003677">
    <property type="term" value="F:DNA binding"/>
    <property type="evidence" value="ECO:0007669"/>
    <property type="project" value="InterPro"/>
</dbReference>
<sequence>MAKVKMGAKPKVYQGVRVKITVKELLQQRRALQAEKNVSENQEQRIQICDPSPLYSDIYNDCQVIPTAPSCHFQTNQLPNCISQEEPLSFLDQLFVNAYLQPEPHTENTFNFMENASLCSHEDNMQPAPIFRQNMAPESPSDSSDLSNSFDYSPTQQEIGFAPQSFSSPSYEEPRSCVFSNVGYHCQQRNGATFCYCEHCSPVSQQEEAQVPNTCYYNYTDCIEYIPSSTVTEDFFTREISNFDLCYS</sequence>
<organism evidence="5 6">
    <name type="scientific">Pelobates cultripes</name>
    <name type="common">Western spadefoot toad</name>
    <dbReference type="NCBI Taxonomy" id="61616"/>
    <lineage>
        <taxon>Eukaryota</taxon>
        <taxon>Metazoa</taxon>
        <taxon>Chordata</taxon>
        <taxon>Craniata</taxon>
        <taxon>Vertebrata</taxon>
        <taxon>Euteleostomi</taxon>
        <taxon>Amphibia</taxon>
        <taxon>Batrachia</taxon>
        <taxon>Anura</taxon>
        <taxon>Pelobatoidea</taxon>
        <taxon>Pelobatidae</taxon>
        <taxon>Pelobates</taxon>
    </lineage>
</organism>
<reference evidence="5" key="1">
    <citation type="submission" date="2022-03" db="EMBL/GenBank/DDBJ databases">
        <authorList>
            <person name="Alioto T."/>
            <person name="Alioto T."/>
            <person name="Gomez Garrido J."/>
        </authorList>
    </citation>
    <scope>NUCLEOTIDE SEQUENCE</scope>
</reference>
<evidence type="ECO:0000256" key="2">
    <source>
        <dbReference type="ARBA" id="ARBA00023159"/>
    </source>
</evidence>
<evidence type="ECO:0000259" key="4">
    <source>
        <dbReference type="PROSITE" id="PS52003"/>
    </source>
</evidence>
<proteinExistence type="predicted"/>
<name>A0AAD1WRP0_PELCU</name>
<keyword evidence="3" id="KW-0804">Transcription</keyword>